<organism evidence="3 5">
    <name type="scientific">Corynebacterium coyleae</name>
    <dbReference type="NCBI Taxonomy" id="53374"/>
    <lineage>
        <taxon>Bacteria</taxon>
        <taxon>Bacillati</taxon>
        <taxon>Actinomycetota</taxon>
        <taxon>Actinomycetes</taxon>
        <taxon>Mycobacteriales</taxon>
        <taxon>Corynebacteriaceae</taxon>
        <taxon>Corynebacterium</taxon>
    </lineage>
</organism>
<feature type="compositionally biased region" description="Basic and acidic residues" evidence="1">
    <location>
        <begin position="1"/>
        <end position="27"/>
    </location>
</feature>
<dbReference type="RefSeq" id="WP_070422061.1">
    <property type="nucleotide sequence ID" value="NZ_CP047198.1"/>
</dbReference>
<evidence type="ECO:0000313" key="6">
    <source>
        <dbReference type="Proteomes" id="UP000683520"/>
    </source>
</evidence>
<feature type="transmembrane region" description="Helical" evidence="2">
    <location>
        <begin position="94"/>
        <end position="116"/>
    </location>
</feature>
<keyword evidence="6" id="KW-1185">Reference proteome</keyword>
<reference evidence="3 5" key="1">
    <citation type="submission" date="2020-03" db="EMBL/GenBank/DDBJ databases">
        <title>Draft genome sequences of bacterial isolates from the female urobiome.</title>
        <authorList>
            <person name="Miller-Ensminger T."/>
            <person name="Wolfe A.J."/>
            <person name="Putonti C."/>
        </authorList>
    </citation>
    <scope>NUCLEOTIDE SEQUENCE [LARGE SCALE GENOMIC DNA]</scope>
    <source>
        <strain evidence="3 5">UMB8490</strain>
    </source>
</reference>
<gene>
    <name evidence="3" type="ORF">HC138_09750</name>
    <name evidence="4" type="ORF">I6L55_04245</name>
</gene>
<accession>A0AAP6XPG8</accession>
<evidence type="ECO:0000256" key="1">
    <source>
        <dbReference type="SAM" id="MobiDB-lite"/>
    </source>
</evidence>
<dbReference type="Proteomes" id="UP000683520">
    <property type="component" value="Chromosome"/>
</dbReference>
<dbReference type="AlphaFoldDB" id="A0AAP6XPG8"/>
<evidence type="ECO:0000256" key="2">
    <source>
        <dbReference type="SAM" id="Phobius"/>
    </source>
</evidence>
<evidence type="ECO:0000313" key="3">
    <source>
        <dbReference type="EMBL" id="NJJ04627.1"/>
    </source>
</evidence>
<dbReference type="Proteomes" id="UP000591626">
    <property type="component" value="Unassembled WGS sequence"/>
</dbReference>
<dbReference type="EMBL" id="CP077302">
    <property type="protein sequence ID" value="QXB19288.1"/>
    <property type="molecule type" value="Genomic_DNA"/>
</dbReference>
<keyword evidence="2" id="KW-1133">Transmembrane helix</keyword>
<proteinExistence type="predicted"/>
<evidence type="ECO:0000313" key="5">
    <source>
        <dbReference type="Proteomes" id="UP000591626"/>
    </source>
</evidence>
<dbReference type="GeneID" id="92749390"/>
<keyword evidence="2" id="KW-0472">Membrane</keyword>
<feature type="region of interest" description="Disordered" evidence="1">
    <location>
        <begin position="1"/>
        <end position="32"/>
    </location>
</feature>
<name>A0AAP6XPG8_9CORY</name>
<feature type="transmembrane region" description="Helical" evidence="2">
    <location>
        <begin position="50"/>
        <end position="74"/>
    </location>
</feature>
<sequence length="154" mass="17373">MRDHPENDLHSPADRFSRVRPEPRSFDELADAPDPLEVDRRNKRSTRQAITWALGTVGVTFLLAFVLGLVARLQGGPLCSDGDATWLCTPTWRTTWAVVTSLPPIAGLIGCAVIMVRKLNRYERWIPWMGVFWIPLVPFTMAWLILTIGMLATM</sequence>
<evidence type="ECO:0000313" key="4">
    <source>
        <dbReference type="EMBL" id="QXB19288.1"/>
    </source>
</evidence>
<keyword evidence="2" id="KW-0812">Transmembrane</keyword>
<protein>
    <submittedName>
        <fullName evidence="3">Uncharacterized protein</fullName>
    </submittedName>
</protein>
<feature type="transmembrane region" description="Helical" evidence="2">
    <location>
        <begin position="128"/>
        <end position="152"/>
    </location>
</feature>
<reference evidence="4 6" key="2">
    <citation type="submission" date="2021-06" db="EMBL/GenBank/DDBJ databases">
        <title>FDA dAtabase for Regulatory Grade micrObial Sequences (FDA-ARGOS): Supporting development and validation of Infectious Disease Dx tests.</title>
        <authorList>
            <person name="Sproer C."/>
            <person name="Gronow S."/>
            <person name="Severitt S."/>
            <person name="Schroder I."/>
            <person name="Tallon L."/>
            <person name="Sadzewicz L."/>
            <person name="Zhao X."/>
            <person name="Boylan J."/>
            <person name="Ott S."/>
            <person name="Bowen H."/>
            <person name="Vavikolanu K."/>
            <person name="Mehta A."/>
            <person name="Aluvathingal J."/>
            <person name="Nadendla S."/>
            <person name="Lowell S."/>
            <person name="Myers T."/>
            <person name="Yan Y."/>
        </authorList>
    </citation>
    <scope>NUCLEOTIDE SEQUENCE [LARGE SCALE GENOMIC DNA]</scope>
    <source>
        <strain evidence="4 6">FDAARGOS 1425</strain>
    </source>
</reference>
<dbReference type="EMBL" id="JAAUVV010000021">
    <property type="protein sequence ID" value="NJJ04627.1"/>
    <property type="molecule type" value="Genomic_DNA"/>
</dbReference>